<dbReference type="RefSeq" id="WP_093037217.1">
    <property type="nucleotide sequence ID" value="NZ_FNNZ01000030.1"/>
</dbReference>
<proteinExistence type="inferred from homology"/>
<gene>
    <name evidence="3" type="ORF">SAMN05421783_1306</name>
</gene>
<dbReference type="PANTHER" id="PTHR36565">
    <property type="entry name" value="UPF0332 PROTEIN TM_1000"/>
    <property type="match status" value="1"/>
</dbReference>
<reference evidence="4" key="1">
    <citation type="submission" date="2016-10" db="EMBL/GenBank/DDBJ databases">
        <authorList>
            <person name="Varghese N."/>
            <person name="Submissions S."/>
        </authorList>
    </citation>
    <scope>NUCLEOTIDE SEQUENCE [LARGE SCALE GENOMIC DNA]</scope>
    <source>
        <strain evidence="4">DSM 217</strain>
    </source>
</reference>
<keyword evidence="4" id="KW-1185">Reference proteome</keyword>
<evidence type="ECO:0000313" key="4">
    <source>
        <dbReference type="Proteomes" id="UP000198816"/>
    </source>
</evidence>
<dbReference type="Proteomes" id="UP000198816">
    <property type="component" value="Unassembled WGS sequence"/>
</dbReference>
<feature type="domain" description="HEPN" evidence="2">
    <location>
        <begin position="20"/>
        <end position="114"/>
    </location>
</feature>
<evidence type="ECO:0000313" key="3">
    <source>
        <dbReference type="EMBL" id="SDX48869.1"/>
    </source>
</evidence>
<dbReference type="AlphaFoldDB" id="A0A1H3C5U9"/>
<protein>
    <submittedName>
        <fullName evidence="3">Uncharacterized protein, contains HEPN domain, UPF0332 family</fullName>
    </submittedName>
</protein>
<name>A0A1H3C5U9_THIRO</name>
<comment type="similarity">
    <text evidence="1">Belongs to the UPF0332 family.</text>
</comment>
<organism evidence="3 4">
    <name type="scientific">Thiocapsa roseopersicina</name>
    <dbReference type="NCBI Taxonomy" id="1058"/>
    <lineage>
        <taxon>Bacteria</taxon>
        <taxon>Pseudomonadati</taxon>
        <taxon>Pseudomonadota</taxon>
        <taxon>Gammaproteobacteria</taxon>
        <taxon>Chromatiales</taxon>
        <taxon>Chromatiaceae</taxon>
        <taxon>Thiocapsa</taxon>
    </lineage>
</organism>
<accession>A0A1H3C5U9</accession>
<dbReference type="EMBL" id="FNNZ01000030">
    <property type="protein sequence ID" value="SDX48869.1"/>
    <property type="molecule type" value="Genomic_DNA"/>
</dbReference>
<evidence type="ECO:0000259" key="2">
    <source>
        <dbReference type="Pfam" id="PF05168"/>
    </source>
</evidence>
<dbReference type="Gene3D" id="1.20.120.330">
    <property type="entry name" value="Nucleotidyltransferases domain 2"/>
    <property type="match status" value="1"/>
</dbReference>
<dbReference type="STRING" id="1058.SAMN05421783_1306"/>
<dbReference type="Pfam" id="PF05168">
    <property type="entry name" value="HEPN"/>
    <property type="match status" value="1"/>
</dbReference>
<dbReference type="PANTHER" id="PTHR36565:SF1">
    <property type="entry name" value="UPF0332 PROTEIN TM_1000"/>
    <property type="match status" value="1"/>
</dbReference>
<evidence type="ECO:0000256" key="1">
    <source>
        <dbReference type="ARBA" id="ARBA00038248"/>
    </source>
</evidence>
<dbReference type="OrthoDB" id="5767335at2"/>
<dbReference type="InterPro" id="IPR052226">
    <property type="entry name" value="UPF0332_toxin"/>
</dbReference>
<sequence>MGEDERLSAVTDELGLLLDELRSFRANRQVGVHRKCISNLYYAAFHAVRALLFSHGLETKTHEGTQRLFAAHFVRSGAFDRQHLKTLGQLEADRLRADYQGFHQFDAEDVARAHAPVMALVAAAMDDLEVRVPASVESIAPSIRAEIARDG</sequence>
<dbReference type="InterPro" id="IPR007842">
    <property type="entry name" value="HEPN_dom"/>
</dbReference>